<organism evidence="2">
    <name type="scientific">Hemiselmis andersenii</name>
    <name type="common">Cryptophyte alga</name>
    <dbReference type="NCBI Taxonomy" id="464988"/>
    <lineage>
        <taxon>Eukaryota</taxon>
        <taxon>Cryptophyceae</taxon>
        <taxon>Cryptomonadales</taxon>
        <taxon>Hemiselmidaceae</taxon>
        <taxon>Hemiselmis</taxon>
    </lineage>
</organism>
<keyword evidence="1" id="KW-1133">Transmembrane helix</keyword>
<dbReference type="AlphaFoldDB" id="A0A6T8KKK3"/>
<dbReference type="InterPro" id="IPR029044">
    <property type="entry name" value="Nucleotide-diphossugar_trans"/>
</dbReference>
<evidence type="ECO:0000313" key="2">
    <source>
        <dbReference type="EMBL" id="CAD8744263.1"/>
    </source>
</evidence>
<keyword evidence="1" id="KW-0812">Transmembrane</keyword>
<evidence type="ECO:0008006" key="3">
    <source>
        <dbReference type="Google" id="ProtNLM"/>
    </source>
</evidence>
<keyword evidence="1" id="KW-0472">Membrane</keyword>
<dbReference type="PANTHER" id="PTHR33604:SF3">
    <property type="entry name" value="OSJNBA0004B13.7 PROTEIN"/>
    <property type="match status" value="1"/>
</dbReference>
<reference evidence="2" key="1">
    <citation type="submission" date="2021-01" db="EMBL/GenBank/DDBJ databases">
        <authorList>
            <person name="Corre E."/>
            <person name="Pelletier E."/>
            <person name="Niang G."/>
            <person name="Scheremetjew M."/>
            <person name="Finn R."/>
            <person name="Kale V."/>
            <person name="Holt S."/>
            <person name="Cochrane G."/>
            <person name="Meng A."/>
            <person name="Brown T."/>
            <person name="Cohen L."/>
        </authorList>
    </citation>
    <scope>NUCLEOTIDE SEQUENCE</scope>
    <source>
        <strain evidence="2">CCMP441</strain>
    </source>
</reference>
<proteinExistence type="predicted"/>
<evidence type="ECO:0000256" key="1">
    <source>
        <dbReference type="SAM" id="Phobius"/>
    </source>
</evidence>
<gene>
    <name evidence="2" type="ORF">HAND1043_LOCUS10758</name>
</gene>
<name>A0A6T8KKK3_HEMAN</name>
<dbReference type="Gene3D" id="3.90.550.10">
    <property type="entry name" value="Spore Coat Polysaccharide Biosynthesis Protein SpsA, Chain A"/>
    <property type="match status" value="1"/>
</dbReference>
<protein>
    <recommendedName>
        <fullName evidence="3">Glycosyl transferase 64 domain-containing protein</fullName>
    </recommendedName>
</protein>
<dbReference type="PANTHER" id="PTHR33604">
    <property type="entry name" value="OSJNBA0004B13.7 PROTEIN"/>
    <property type="match status" value="1"/>
</dbReference>
<sequence>MATTRTSGPRTAFLLKFLPTVVIITCLLSLRPLLHIVRDRRSPGRNLSAATMLPPSSPTLGPQLPSFSGAELQIVVLTMIRPESLKRLLISLENVDYLGDAVNLEIWVDRPRQIQASSTSTKILWESAVNISQQFPWSHGTKQVNIRNTTAGLRKQWLDAWKPTSSTQRALILEDDIEVSQYFWRWLKAVHNRYADSEDICGFTLQRAQLCARSIECGSRELHGGPVQDGHSFAMPLVGSWGFSPTARHWSKFRAWAANFSGKPSVPGLKQDEWYRLFQKQGRCPGLNCMWTILHLKYTSIFKDSKTVYFKGPSGTALAISHREPGLHYARSGGADAALLQLWSDSFVRFPNRLPDVSLGGKLVSSYLSDSEEDLYKITLGGKLNSQASSDPDEAVVREAVAKWRSLNGSQNAPPVHSEIPVANPAFASWRSLDGSQNATRISESHLSQSQHQLHTQPAIFEANQSKAEIIAICCPTRSQPNWISLQDSLLHTTMIPSIKRTVSPAELSKYDFHLFLAANDDDVFWATHYRNLSQQAPFWLTVHFGFHSTLKHRIPFNQLMQDAFIAGSSYFVRINDDTEFVTEGWVSKAVAKLASYDPPNVGMVGPSGIGDRRPIMAHDMTHRTHLQIFETYYPPIFSAWYIDDWISRVYGPGRSTKMRDWLVMHHVKKHGTRYQVQFSEKAHLKTELKKGTKAIEVWLASSHPSHALKVIESS</sequence>
<dbReference type="EMBL" id="HBFK01017427">
    <property type="protein sequence ID" value="CAD8744263.1"/>
    <property type="molecule type" value="Transcribed_RNA"/>
</dbReference>
<feature type="transmembrane region" description="Helical" evidence="1">
    <location>
        <begin position="12"/>
        <end position="34"/>
    </location>
</feature>
<accession>A0A6T8KKK3</accession>